<dbReference type="EMBL" id="CM055101">
    <property type="protein sequence ID" value="KAJ7540865.1"/>
    <property type="molecule type" value="Genomic_DNA"/>
</dbReference>
<comment type="caution">
    <text evidence="1">The sequence shown here is derived from an EMBL/GenBank/DDBJ whole genome shotgun (WGS) entry which is preliminary data.</text>
</comment>
<sequence>MYTWFSKMPYLHESRHQHALRRARGCGGRFLNTKDKQSPSHFKENRGLPHGSSEQVLSAKEIESVKCGEQGAVCQQLQERFLRISNIDPCESGYGTKTASSKVQNNFRLEQGDLGGFQNHERSEELHLDLAMNGILGARSHDYYRQQYFNSRSLQSSSGLNQAENGAEGDIVQSRSYRATVPTL</sequence>
<evidence type="ECO:0000313" key="1">
    <source>
        <dbReference type="EMBL" id="KAJ7540865.1"/>
    </source>
</evidence>
<evidence type="ECO:0000313" key="2">
    <source>
        <dbReference type="Proteomes" id="UP001162992"/>
    </source>
</evidence>
<accession>A0ACC2CFX7</accession>
<protein>
    <submittedName>
        <fullName evidence="1">Uncharacterized protein</fullName>
    </submittedName>
</protein>
<gene>
    <name evidence="1" type="ORF">O6H91_10G034200</name>
</gene>
<dbReference type="Proteomes" id="UP001162992">
    <property type="component" value="Chromosome 10"/>
</dbReference>
<organism evidence="1 2">
    <name type="scientific">Diphasiastrum complanatum</name>
    <name type="common">Issler's clubmoss</name>
    <name type="synonym">Lycopodium complanatum</name>
    <dbReference type="NCBI Taxonomy" id="34168"/>
    <lineage>
        <taxon>Eukaryota</taxon>
        <taxon>Viridiplantae</taxon>
        <taxon>Streptophyta</taxon>
        <taxon>Embryophyta</taxon>
        <taxon>Tracheophyta</taxon>
        <taxon>Lycopodiopsida</taxon>
        <taxon>Lycopodiales</taxon>
        <taxon>Lycopodiaceae</taxon>
        <taxon>Lycopodioideae</taxon>
        <taxon>Diphasiastrum</taxon>
    </lineage>
</organism>
<proteinExistence type="predicted"/>
<name>A0ACC2CFX7_DIPCM</name>
<keyword evidence="2" id="KW-1185">Reference proteome</keyword>
<reference evidence="2" key="1">
    <citation type="journal article" date="2024" name="Proc. Natl. Acad. Sci. U.S.A.">
        <title>Extraordinary preservation of gene collinearity over three hundred million years revealed in homosporous lycophytes.</title>
        <authorList>
            <person name="Li C."/>
            <person name="Wickell D."/>
            <person name="Kuo L.Y."/>
            <person name="Chen X."/>
            <person name="Nie B."/>
            <person name="Liao X."/>
            <person name="Peng D."/>
            <person name="Ji J."/>
            <person name="Jenkins J."/>
            <person name="Williams M."/>
            <person name="Shu S."/>
            <person name="Plott C."/>
            <person name="Barry K."/>
            <person name="Rajasekar S."/>
            <person name="Grimwood J."/>
            <person name="Han X."/>
            <person name="Sun S."/>
            <person name="Hou Z."/>
            <person name="He W."/>
            <person name="Dai G."/>
            <person name="Sun C."/>
            <person name="Schmutz J."/>
            <person name="Leebens-Mack J.H."/>
            <person name="Li F.W."/>
            <person name="Wang L."/>
        </authorList>
    </citation>
    <scope>NUCLEOTIDE SEQUENCE [LARGE SCALE GENOMIC DNA]</scope>
    <source>
        <strain evidence="2">cv. PW_Plant_1</strain>
    </source>
</reference>